<organism evidence="1 2">
    <name type="scientific">Sporanaerobium hydrogeniformans</name>
    <dbReference type="NCBI Taxonomy" id="3072179"/>
    <lineage>
        <taxon>Bacteria</taxon>
        <taxon>Bacillati</taxon>
        <taxon>Bacillota</taxon>
        <taxon>Clostridia</taxon>
        <taxon>Lachnospirales</taxon>
        <taxon>Lachnospiraceae</taxon>
        <taxon>Sporanaerobium</taxon>
    </lineage>
</organism>
<keyword evidence="2" id="KW-1185">Reference proteome</keyword>
<proteinExistence type="predicted"/>
<keyword evidence="1" id="KW-0547">Nucleotide-binding</keyword>
<name>A0AC61DG58_9FIRM</name>
<protein>
    <submittedName>
        <fullName evidence="1">ABC transporter ATP-binding protein</fullName>
    </submittedName>
</protein>
<sequence>MEKPTCGHCFTQIRNMSVKKGKNSILKNINWDIHCGELVAVIGVNGAGKSTLLKALLGEVPYQGEIAFQNTNKIGMHPPIMGYVPQKLEFDLSSPVSVLDIFAATQSKRPVWLGVSRKMREQIKESLRRVEAEYLMDRRIGVLSGGELQRVLLALALEPMPNILLLDEPVAGMDANGLKLFYETVSHIREKYDLAIVLVSHDLELVAHYADQMIVIHQGQLIAKGKPKEVFKKPKVEAIFKQSFSKAGGAKG</sequence>
<accession>A0AC61DG58</accession>
<dbReference type="Proteomes" id="UP000224460">
    <property type="component" value="Unassembled WGS sequence"/>
</dbReference>
<evidence type="ECO:0000313" key="2">
    <source>
        <dbReference type="Proteomes" id="UP000224460"/>
    </source>
</evidence>
<reference evidence="1" key="1">
    <citation type="submission" date="2017-10" db="EMBL/GenBank/DDBJ databases">
        <title>Genome sequence of cellulolytic Lachnospiraceae bacterium XHS1971 isolated from hotspring sediment.</title>
        <authorList>
            <person name="Vasudevan G."/>
            <person name="Joshi A.J."/>
            <person name="Hivarkar S."/>
            <person name="Lanjekar V.B."/>
            <person name="Dhakephalkar P.K."/>
            <person name="Dagar S."/>
        </authorList>
    </citation>
    <scope>NUCLEOTIDE SEQUENCE</scope>
    <source>
        <strain evidence="1">XHS1971</strain>
    </source>
</reference>
<comment type="caution">
    <text evidence="1">The sequence shown here is derived from an EMBL/GenBank/DDBJ whole genome shotgun (WGS) entry which is preliminary data.</text>
</comment>
<keyword evidence="1" id="KW-0067">ATP-binding</keyword>
<gene>
    <name evidence="1" type="ORF">CS063_05045</name>
</gene>
<dbReference type="EMBL" id="PEDL01000003">
    <property type="protein sequence ID" value="PHV71417.1"/>
    <property type="molecule type" value="Genomic_DNA"/>
</dbReference>
<evidence type="ECO:0000313" key="1">
    <source>
        <dbReference type="EMBL" id="PHV71417.1"/>
    </source>
</evidence>